<evidence type="ECO:0000256" key="3">
    <source>
        <dbReference type="ARBA" id="ARBA00023125"/>
    </source>
</evidence>
<dbReference type="Pfam" id="PF23552">
    <property type="entry name" value="ParB_C"/>
    <property type="match status" value="1"/>
</dbReference>
<dbReference type="FunFam" id="1.10.10.2830:FF:000001">
    <property type="entry name" value="Chromosome partitioning protein ParB"/>
    <property type="match status" value="1"/>
</dbReference>
<evidence type="ECO:0000256" key="2">
    <source>
        <dbReference type="ARBA" id="ARBA00022829"/>
    </source>
</evidence>
<organism evidence="6 7">
    <name type="scientific">Candidatus Niyogibacteria bacterium RIFCSPLOWO2_02_FULL_45_13</name>
    <dbReference type="NCBI Taxonomy" id="1801725"/>
    <lineage>
        <taxon>Bacteria</taxon>
        <taxon>Candidatus Niyogiibacteriota</taxon>
    </lineage>
</organism>
<evidence type="ECO:0000313" key="7">
    <source>
        <dbReference type="Proteomes" id="UP000178428"/>
    </source>
</evidence>
<dbReference type="PANTHER" id="PTHR33375:SF1">
    <property type="entry name" value="CHROMOSOME-PARTITIONING PROTEIN PARB-RELATED"/>
    <property type="match status" value="1"/>
</dbReference>
<accession>A0A1G2EY67</accession>
<evidence type="ECO:0000256" key="1">
    <source>
        <dbReference type="ARBA" id="ARBA00006295"/>
    </source>
</evidence>
<name>A0A1G2EY67_9BACT</name>
<evidence type="ECO:0000259" key="5">
    <source>
        <dbReference type="SMART" id="SM00470"/>
    </source>
</evidence>
<comment type="caution">
    <text evidence="6">The sequence shown here is derived from an EMBL/GenBank/DDBJ whole genome shotgun (WGS) entry which is preliminary data.</text>
</comment>
<keyword evidence="2" id="KW-0159">Chromosome partition</keyword>
<dbReference type="GO" id="GO:0007059">
    <property type="term" value="P:chromosome segregation"/>
    <property type="evidence" value="ECO:0007669"/>
    <property type="project" value="UniProtKB-KW"/>
</dbReference>
<comment type="similarity">
    <text evidence="1">Belongs to the ParB family.</text>
</comment>
<evidence type="ECO:0000256" key="4">
    <source>
        <dbReference type="SAM" id="MobiDB-lite"/>
    </source>
</evidence>
<dbReference type="SUPFAM" id="SSF110849">
    <property type="entry name" value="ParB/Sulfiredoxin"/>
    <property type="match status" value="1"/>
</dbReference>
<dbReference type="Proteomes" id="UP000178428">
    <property type="component" value="Unassembled WGS sequence"/>
</dbReference>
<dbReference type="EMBL" id="MHMR01000026">
    <property type="protein sequence ID" value="OGZ30198.1"/>
    <property type="molecule type" value="Genomic_DNA"/>
</dbReference>
<proteinExistence type="inferred from homology"/>
<reference evidence="6 7" key="1">
    <citation type="journal article" date="2016" name="Nat. Commun.">
        <title>Thousands of microbial genomes shed light on interconnected biogeochemical processes in an aquifer system.</title>
        <authorList>
            <person name="Anantharaman K."/>
            <person name="Brown C.T."/>
            <person name="Hug L.A."/>
            <person name="Sharon I."/>
            <person name="Castelle C.J."/>
            <person name="Probst A.J."/>
            <person name="Thomas B.C."/>
            <person name="Singh A."/>
            <person name="Wilkins M.J."/>
            <person name="Karaoz U."/>
            <person name="Brodie E.L."/>
            <person name="Williams K.H."/>
            <person name="Hubbard S.S."/>
            <person name="Banfield J.F."/>
        </authorList>
    </citation>
    <scope>NUCLEOTIDE SEQUENCE [LARGE SCALE GENOMIC DNA]</scope>
</reference>
<dbReference type="Gene3D" id="3.90.1530.30">
    <property type="match status" value="1"/>
</dbReference>
<dbReference type="InterPro" id="IPR004437">
    <property type="entry name" value="ParB/RepB/Spo0J"/>
</dbReference>
<feature type="domain" description="ParB-like N-terminal" evidence="5">
    <location>
        <begin position="22"/>
        <end position="120"/>
    </location>
</feature>
<dbReference type="AlphaFoldDB" id="A0A1G2EY67"/>
<dbReference type="GO" id="GO:0003677">
    <property type="term" value="F:DNA binding"/>
    <property type="evidence" value="ECO:0007669"/>
    <property type="project" value="UniProtKB-KW"/>
</dbReference>
<dbReference type="PANTHER" id="PTHR33375">
    <property type="entry name" value="CHROMOSOME-PARTITIONING PROTEIN PARB-RELATED"/>
    <property type="match status" value="1"/>
</dbReference>
<dbReference type="STRING" id="1801725.A3J00_00840"/>
<feature type="compositionally biased region" description="Basic and acidic residues" evidence="4">
    <location>
        <begin position="331"/>
        <end position="340"/>
    </location>
</feature>
<dbReference type="Pfam" id="PF17762">
    <property type="entry name" value="HTH_ParB"/>
    <property type="match status" value="1"/>
</dbReference>
<dbReference type="Pfam" id="PF02195">
    <property type="entry name" value="ParB_N"/>
    <property type="match status" value="1"/>
</dbReference>
<protein>
    <recommendedName>
        <fullName evidence="5">ParB-like N-terminal domain-containing protein</fullName>
    </recommendedName>
</protein>
<gene>
    <name evidence="6" type="ORF">A3J00_00840</name>
</gene>
<dbReference type="InterPro" id="IPR041468">
    <property type="entry name" value="HTH_ParB/Spo0J"/>
</dbReference>
<feature type="region of interest" description="Disordered" evidence="4">
    <location>
        <begin position="294"/>
        <end position="340"/>
    </location>
</feature>
<dbReference type="Gene3D" id="1.10.10.2830">
    <property type="match status" value="1"/>
</dbReference>
<dbReference type="CDD" id="cd16393">
    <property type="entry name" value="SPO0J_N"/>
    <property type="match status" value="1"/>
</dbReference>
<sequence length="340" mass="38703">MYIKLKIMPESLPNENKSESVFWLETASISPNPLQPRREFDEAKLKDLAESIKQYGILQPLVVVRQEREAASGIAVDYELIAGERRLRAAKIAGLTHVPALVRQEPAEKVKLELALIENVQREDLNPIERAVAFKQLMDNFEMRQRDVGVKIGKSREFVANTIRLLSLPDYIQKAISDSRISEGHARALMMLTEKPEEQEALFNDIYFKRLSVRDAEKASRRIAVDRVRKRDDIPDAETRSLEGQLREALGTRVYIERKGIGGKISIEFFSEDELRHLINQVALKRAEEASSAEKLYPDEVPRAPSLNSETNEEALNTPEPELKIMTASARPEDLKDFTV</sequence>
<dbReference type="InterPro" id="IPR003115">
    <property type="entry name" value="ParB_N"/>
</dbReference>
<dbReference type="InterPro" id="IPR036086">
    <property type="entry name" value="ParB/Sulfiredoxin_sf"/>
</dbReference>
<dbReference type="InterPro" id="IPR057240">
    <property type="entry name" value="ParB_dimer_C"/>
</dbReference>
<keyword evidence="3" id="KW-0238">DNA-binding</keyword>
<dbReference type="NCBIfam" id="TIGR00180">
    <property type="entry name" value="parB_part"/>
    <property type="match status" value="1"/>
</dbReference>
<dbReference type="SMART" id="SM00470">
    <property type="entry name" value="ParB"/>
    <property type="match status" value="1"/>
</dbReference>
<dbReference type="SUPFAM" id="SSF109709">
    <property type="entry name" value="KorB DNA-binding domain-like"/>
    <property type="match status" value="1"/>
</dbReference>
<dbReference type="GO" id="GO:0005694">
    <property type="term" value="C:chromosome"/>
    <property type="evidence" value="ECO:0007669"/>
    <property type="project" value="TreeGrafter"/>
</dbReference>
<evidence type="ECO:0000313" key="6">
    <source>
        <dbReference type="EMBL" id="OGZ30198.1"/>
    </source>
</evidence>
<dbReference type="FunFam" id="3.90.1530.30:FF:000001">
    <property type="entry name" value="Chromosome partitioning protein ParB"/>
    <property type="match status" value="1"/>
</dbReference>
<dbReference type="InterPro" id="IPR050336">
    <property type="entry name" value="Chromosome_partition/occlusion"/>
</dbReference>